<proteinExistence type="predicted"/>
<sequence length="50" mass="5976">QEELKKMPFVCQEDDSCNQNWDLFNFSQNKQVIAVANIKKLWSELEQTEQ</sequence>
<feature type="non-terminal residue" evidence="1">
    <location>
        <position position="1"/>
    </location>
</feature>
<gene>
    <name evidence="1" type="ORF">JYZ213_LOCUS42641</name>
</gene>
<organism evidence="1 2">
    <name type="scientific">Adineta steineri</name>
    <dbReference type="NCBI Taxonomy" id="433720"/>
    <lineage>
        <taxon>Eukaryota</taxon>
        <taxon>Metazoa</taxon>
        <taxon>Spiralia</taxon>
        <taxon>Gnathifera</taxon>
        <taxon>Rotifera</taxon>
        <taxon>Eurotatoria</taxon>
        <taxon>Bdelloidea</taxon>
        <taxon>Adinetida</taxon>
        <taxon>Adinetidae</taxon>
        <taxon>Adineta</taxon>
    </lineage>
</organism>
<dbReference type="AlphaFoldDB" id="A0A815S965"/>
<protein>
    <submittedName>
        <fullName evidence="1">Uncharacterized protein</fullName>
    </submittedName>
</protein>
<evidence type="ECO:0000313" key="2">
    <source>
        <dbReference type="Proteomes" id="UP000663845"/>
    </source>
</evidence>
<comment type="caution">
    <text evidence="1">The sequence shown here is derived from an EMBL/GenBank/DDBJ whole genome shotgun (WGS) entry which is preliminary data.</text>
</comment>
<dbReference type="Proteomes" id="UP000663845">
    <property type="component" value="Unassembled WGS sequence"/>
</dbReference>
<dbReference type="EMBL" id="CAJNOG010002034">
    <property type="protein sequence ID" value="CAF1485909.1"/>
    <property type="molecule type" value="Genomic_DNA"/>
</dbReference>
<accession>A0A815S965</accession>
<reference evidence="1" key="1">
    <citation type="submission" date="2021-02" db="EMBL/GenBank/DDBJ databases">
        <authorList>
            <person name="Nowell W R."/>
        </authorList>
    </citation>
    <scope>NUCLEOTIDE SEQUENCE</scope>
</reference>
<name>A0A815S965_9BILA</name>
<evidence type="ECO:0000313" key="1">
    <source>
        <dbReference type="EMBL" id="CAF1485909.1"/>
    </source>
</evidence>